<dbReference type="SUPFAM" id="SSF53955">
    <property type="entry name" value="Lysozyme-like"/>
    <property type="match status" value="1"/>
</dbReference>
<reference evidence="1" key="1">
    <citation type="submission" date="2016-01" db="EMBL/GenBank/DDBJ databases">
        <authorList>
            <person name="Peeters C."/>
        </authorList>
    </citation>
    <scope>NUCLEOTIDE SEQUENCE</scope>
    <source>
        <strain evidence="1">LMG 29320</strain>
    </source>
</reference>
<sequence>MSKWDTLSSYMGTGRYIWQGQLERIQKLQWWDKVKSIKGFPAEPIVWHLHPIGLVANFFSDTPSSTALTLEEARVRAFLRMIRVGEGTVSPVGYERLFGGQSFIKDYGKDFSDHPRVKITRNMRGGKSITSSAAGAYQVMGYNWDDPANVARRKQYKITDFSPASQDRYCVVLIKFVRKALNAIKSGDPKAAVFDHYCNLEWASLPGNNYGQGGVLIDRVTEEFNKYLKEELSGRSDLAVPVGGLRNLID</sequence>
<keyword evidence="2" id="KW-1185">Reference proteome</keyword>
<name>A0A158B0L6_9BURK</name>
<dbReference type="Proteomes" id="UP000054903">
    <property type="component" value="Unassembled WGS sequence"/>
</dbReference>
<protein>
    <submittedName>
        <fullName evidence="1">EF hand domain-containing protein</fullName>
    </submittedName>
</protein>
<dbReference type="AlphaFoldDB" id="A0A158B0L6"/>
<dbReference type="RefSeq" id="WP_157694798.1">
    <property type="nucleotide sequence ID" value="NZ_FCNX02000005.1"/>
</dbReference>
<comment type="caution">
    <text evidence="1">The sequence shown here is derived from an EMBL/GenBank/DDBJ whole genome shotgun (WGS) entry which is preliminary data.</text>
</comment>
<accession>A0A158B0L6</accession>
<dbReference type="OrthoDB" id="8660079at2"/>
<dbReference type="InterPro" id="IPR023346">
    <property type="entry name" value="Lysozyme-like_dom_sf"/>
</dbReference>
<gene>
    <name evidence="1" type="ORF">AWB77_02282</name>
</gene>
<dbReference type="Gene3D" id="1.10.530.10">
    <property type="match status" value="1"/>
</dbReference>
<dbReference type="EMBL" id="FCNX02000005">
    <property type="protein sequence ID" value="SAK63543.1"/>
    <property type="molecule type" value="Genomic_DNA"/>
</dbReference>
<organism evidence="1 2">
    <name type="scientific">Caballeronia fortuita</name>
    <dbReference type="NCBI Taxonomy" id="1777138"/>
    <lineage>
        <taxon>Bacteria</taxon>
        <taxon>Pseudomonadati</taxon>
        <taxon>Pseudomonadota</taxon>
        <taxon>Betaproteobacteria</taxon>
        <taxon>Burkholderiales</taxon>
        <taxon>Burkholderiaceae</taxon>
        <taxon>Caballeronia</taxon>
    </lineage>
</organism>
<proteinExistence type="predicted"/>
<dbReference type="CDD" id="cd00736">
    <property type="entry name" value="lambda_lys-like"/>
    <property type="match status" value="1"/>
</dbReference>
<evidence type="ECO:0000313" key="1">
    <source>
        <dbReference type="EMBL" id="SAK63543.1"/>
    </source>
</evidence>
<evidence type="ECO:0000313" key="2">
    <source>
        <dbReference type="Proteomes" id="UP000054903"/>
    </source>
</evidence>